<sequence>MFRRCNHAESIIGIAQILVHCLVISAIIEDFNIVFATAAAEGDGSVAVARGRGWGRGIRMKFSVVVLLLLHNSKPSRTLLRRHLVLKALRLPH</sequence>
<dbReference type="AlphaFoldDB" id="A0A2I0ASJ2"/>
<evidence type="ECO:0000313" key="1">
    <source>
        <dbReference type="EMBL" id="PKA58521.1"/>
    </source>
</evidence>
<proteinExistence type="predicted"/>
<accession>A0A2I0ASJ2</accession>
<protein>
    <submittedName>
        <fullName evidence="1">Uncharacterized protein</fullName>
    </submittedName>
</protein>
<evidence type="ECO:0000313" key="2">
    <source>
        <dbReference type="Proteomes" id="UP000236161"/>
    </source>
</evidence>
<dbReference type="Proteomes" id="UP000236161">
    <property type="component" value="Unassembled WGS sequence"/>
</dbReference>
<name>A0A2I0ASJ2_9ASPA</name>
<dbReference type="EMBL" id="KZ451951">
    <property type="protein sequence ID" value="PKA58521.1"/>
    <property type="molecule type" value="Genomic_DNA"/>
</dbReference>
<organism evidence="1 2">
    <name type="scientific">Apostasia shenzhenica</name>
    <dbReference type="NCBI Taxonomy" id="1088818"/>
    <lineage>
        <taxon>Eukaryota</taxon>
        <taxon>Viridiplantae</taxon>
        <taxon>Streptophyta</taxon>
        <taxon>Embryophyta</taxon>
        <taxon>Tracheophyta</taxon>
        <taxon>Spermatophyta</taxon>
        <taxon>Magnoliopsida</taxon>
        <taxon>Liliopsida</taxon>
        <taxon>Asparagales</taxon>
        <taxon>Orchidaceae</taxon>
        <taxon>Apostasioideae</taxon>
        <taxon>Apostasia</taxon>
    </lineage>
</organism>
<gene>
    <name evidence="1" type="ORF">AXF42_Ash008808</name>
</gene>
<keyword evidence="2" id="KW-1185">Reference proteome</keyword>
<reference evidence="1 2" key="1">
    <citation type="journal article" date="2017" name="Nature">
        <title>The Apostasia genome and the evolution of orchids.</title>
        <authorList>
            <person name="Zhang G.Q."/>
            <person name="Liu K.W."/>
            <person name="Li Z."/>
            <person name="Lohaus R."/>
            <person name="Hsiao Y.Y."/>
            <person name="Niu S.C."/>
            <person name="Wang J.Y."/>
            <person name="Lin Y.C."/>
            <person name="Xu Q."/>
            <person name="Chen L.J."/>
            <person name="Yoshida K."/>
            <person name="Fujiwara S."/>
            <person name="Wang Z.W."/>
            <person name="Zhang Y.Q."/>
            <person name="Mitsuda N."/>
            <person name="Wang M."/>
            <person name="Liu G.H."/>
            <person name="Pecoraro L."/>
            <person name="Huang H.X."/>
            <person name="Xiao X.J."/>
            <person name="Lin M."/>
            <person name="Wu X.Y."/>
            <person name="Wu W.L."/>
            <person name="Chen Y.Y."/>
            <person name="Chang S.B."/>
            <person name="Sakamoto S."/>
            <person name="Ohme-Takagi M."/>
            <person name="Yagi M."/>
            <person name="Zeng S.J."/>
            <person name="Shen C.Y."/>
            <person name="Yeh C.M."/>
            <person name="Luo Y.B."/>
            <person name="Tsai W.C."/>
            <person name="Van de Peer Y."/>
            <person name="Liu Z.J."/>
        </authorList>
    </citation>
    <scope>NUCLEOTIDE SEQUENCE [LARGE SCALE GENOMIC DNA]</scope>
    <source>
        <strain evidence="2">cv. Shenzhen</strain>
        <tissue evidence="1">Stem</tissue>
    </source>
</reference>